<feature type="signal peptide" evidence="2">
    <location>
        <begin position="1"/>
        <end position="17"/>
    </location>
</feature>
<feature type="compositionally biased region" description="Low complexity" evidence="1">
    <location>
        <begin position="303"/>
        <end position="315"/>
    </location>
</feature>
<evidence type="ECO:0008006" key="5">
    <source>
        <dbReference type="Google" id="ProtNLM"/>
    </source>
</evidence>
<feature type="compositionally biased region" description="Pro residues" evidence="1">
    <location>
        <begin position="241"/>
        <end position="250"/>
    </location>
</feature>
<name>A0A423WBE6_CYTCH</name>
<sequence length="416" mass="41243">MHRPAALLAALAATAAAHMEMRSPAPLNSKHNPHTDPSSIDYSMTSPLARDGSDYPCKGYHSLLGTPAGAPTASLEAGAAARVALAGGAVHGGGSCQVSLSTDGAATFRVLKSVVGGCPAATDGDGIDFRVPLDVPPGDAVLAWSWHNRIGNREMYMNCAAVTVTRRRGGGGAGGSSRQMMQGGGGGVSYSSLPGIFVANVGNGCSVAEGGDVVYPDPGVDVVEQSTNPLAPDGECGSSPSSPPPPPSSPPGHKGRKGYKNKGVAKGTKEGKAGKEGKGRYNPAGPRRPSTAMAGHQRPNTLPKAAAKGPPASGPHLRPNPRPGPGSSSPGPGPGPGSGSGSGSAPPSTGGERHGGSDHSAAGTACADEGAWDCLPGGGSFLRCASGRWSVVMSMPAGTVCVPGVAGTLDMQDARY</sequence>
<evidence type="ECO:0000256" key="2">
    <source>
        <dbReference type="SAM" id="SignalP"/>
    </source>
</evidence>
<dbReference type="PANTHER" id="PTHR36182">
    <property type="entry name" value="PROTEIN, PUTATIVE (AFU_ORTHOLOGUE AFUA_6G10930)-RELATED"/>
    <property type="match status" value="1"/>
</dbReference>
<evidence type="ECO:0000256" key="1">
    <source>
        <dbReference type="SAM" id="MobiDB-lite"/>
    </source>
</evidence>
<comment type="caution">
    <text evidence="3">The sequence shown here is derived from an EMBL/GenBank/DDBJ whole genome shotgun (WGS) entry which is preliminary data.</text>
</comment>
<accession>A0A423WBE6</accession>
<organism evidence="3 4">
    <name type="scientific">Cytospora chrysosperma</name>
    <name type="common">Cytospora canker fungus</name>
    <name type="synonym">Sphaeria chrysosperma</name>
    <dbReference type="NCBI Taxonomy" id="252740"/>
    <lineage>
        <taxon>Eukaryota</taxon>
        <taxon>Fungi</taxon>
        <taxon>Dikarya</taxon>
        <taxon>Ascomycota</taxon>
        <taxon>Pezizomycotina</taxon>
        <taxon>Sordariomycetes</taxon>
        <taxon>Sordariomycetidae</taxon>
        <taxon>Diaporthales</taxon>
        <taxon>Cytosporaceae</taxon>
        <taxon>Cytospora</taxon>
    </lineage>
</organism>
<dbReference type="PANTHER" id="PTHR36182:SF1">
    <property type="entry name" value="PROTEIN, PUTATIVE (AFU_ORTHOLOGUE AFUA_6G10930)-RELATED"/>
    <property type="match status" value="1"/>
</dbReference>
<gene>
    <name evidence="3" type="ORF">VSDG_03286</name>
</gene>
<dbReference type="Gene3D" id="2.70.50.70">
    <property type="match status" value="1"/>
</dbReference>
<evidence type="ECO:0000313" key="4">
    <source>
        <dbReference type="Proteomes" id="UP000284375"/>
    </source>
</evidence>
<proteinExistence type="predicted"/>
<dbReference type="OrthoDB" id="2342176at2759"/>
<reference evidence="3 4" key="1">
    <citation type="submission" date="2015-09" db="EMBL/GenBank/DDBJ databases">
        <title>Host preference determinants of Valsa canker pathogens revealed by comparative genomics.</title>
        <authorList>
            <person name="Yin Z."/>
            <person name="Huang L."/>
        </authorList>
    </citation>
    <scope>NUCLEOTIDE SEQUENCE [LARGE SCALE GENOMIC DNA]</scope>
    <source>
        <strain evidence="3 4">YSFL</strain>
    </source>
</reference>
<keyword evidence="4" id="KW-1185">Reference proteome</keyword>
<dbReference type="AlphaFoldDB" id="A0A423WBE6"/>
<dbReference type="STRING" id="252740.A0A423WBE6"/>
<feature type="chain" id="PRO_5019424036" description="Chitin-binding type-4 domain-containing protein" evidence="2">
    <location>
        <begin position="18"/>
        <end position="416"/>
    </location>
</feature>
<protein>
    <recommendedName>
        <fullName evidence="5">Chitin-binding type-4 domain-containing protein</fullName>
    </recommendedName>
</protein>
<evidence type="ECO:0000313" key="3">
    <source>
        <dbReference type="EMBL" id="ROW00613.1"/>
    </source>
</evidence>
<keyword evidence="2" id="KW-0732">Signal</keyword>
<feature type="compositionally biased region" description="Basic and acidic residues" evidence="1">
    <location>
        <begin position="267"/>
        <end position="279"/>
    </location>
</feature>
<dbReference type="Proteomes" id="UP000284375">
    <property type="component" value="Unassembled WGS sequence"/>
</dbReference>
<feature type="region of interest" description="Disordered" evidence="1">
    <location>
        <begin position="216"/>
        <end position="363"/>
    </location>
</feature>
<dbReference type="EMBL" id="LJZO01000008">
    <property type="protein sequence ID" value="ROW00613.1"/>
    <property type="molecule type" value="Genomic_DNA"/>
</dbReference>